<accession>A0A564Z419</accession>
<evidence type="ECO:0000313" key="3">
    <source>
        <dbReference type="Proteomes" id="UP000321570"/>
    </source>
</evidence>
<dbReference type="Proteomes" id="UP000321570">
    <property type="component" value="Unassembled WGS sequence"/>
</dbReference>
<organism evidence="2 3">
    <name type="scientific">Hymenolepis diminuta</name>
    <name type="common">Rat tapeworm</name>
    <dbReference type="NCBI Taxonomy" id="6216"/>
    <lineage>
        <taxon>Eukaryota</taxon>
        <taxon>Metazoa</taxon>
        <taxon>Spiralia</taxon>
        <taxon>Lophotrochozoa</taxon>
        <taxon>Platyhelminthes</taxon>
        <taxon>Cestoda</taxon>
        <taxon>Eucestoda</taxon>
        <taxon>Cyclophyllidea</taxon>
        <taxon>Hymenolepididae</taxon>
        <taxon>Hymenolepis</taxon>
    </lineage>
</organism>
<evidence type="ECO:0000256" key="1">
    <source>
        <dbReference type="SAM" id="MobiDB-lite"/>
    </source>
</evidence>
<reference evidence="2 3" key="1">
    <citation type="submission" date="2019-07" db="EMBL/GenBank/DDBJ databases">
        <authorList>
            <person name="Jastrzebski P J."/>
            <person name="Paukszto L."/>
            <person name="Jastrzebski P J."/>
        </authorList>
    </citation>
    <scope>NUCLEOTIDE SEQUENCE [LARGE SCALE GENOMIC DNA]</scope>
    <source>
        <strain evidence="2 3">WMS-il1</strain>
    </source>
</reference>
<feature type="region of interest" description="Disordered" evidence="1">
    <location>
        <begin position="1"/>
        <end position="69"/>
    </location>
</feature>
<name>A0A564Z419_HYMDI</name>
<evidence type="ECO:0000313" key="2">
    <source>
        <dbReference type="EMBL" id="VUZ54039.1"/>
    </source>
</evidence>
<proteinExistence type="predicted"/>
<feature type="compositionally biased region" description="Polar residues" evidence="1">
    <location>
        <begin position="1"/>
        <end position="16"/>
    </location>
</feature>
<dbReference type="AlphaFoldDB" id="A0A564Z419"/>
<keyword evidence="3" id="KW-1185">Reference proteome</keyword>
<protein>
    <submittedName>
        <fullName evidence="2">Uncharacterized protein</fullName>
    </submittedName>
</protein>
<sequence>MHRNFQYQPEWQNWRQAPNPGRPYIQPSPPKPQRTWHQQSNGLDPATWKVVRPHNNNLPNSIDKKSTSTKAWCNPHTFYKSNRQELAQLWSSEHRGNIVDSAIGMIGNIRNPSSRKPYDHAA</sequence>
<dbReference type="EMBL" id="CABIJS010000599">
    <property type="protein sequence ID" value="VUZ54039.1"/>
    <property type="molecule type" value="Genomic_DNA"/>
</dbReference>
<gene>
    <name evidence="2" type="ORF">WMSIL1_LOCUS12213</name>
</gene>